<feature type="compositionally biased region" description="Low complexity" evidence="2">
    <location>
        <begin position="68"/>
        <end position="78"/>
    </location>
</feature>
<feature type="compositionally biased region" description="Polar residues" evidence="2">
    <location>
        <begin position="33"/>
        <end position="67"/>
    </location>
</feature>
<evidence type="ECO:0000313" key="4">
    <source>
        <dbReference type="EMBL" id="KAJ1981051.1"/>
    </source>
</evidence>
<keyword evidence="1" id="KW-0694">RNA-binding</keyword>
<keyword evidence="5" id="KW-1185">Reference proteome</keyword>
<dbReference type="Proteomes" id="UP001151582">
    <property type="component" value="Unassembled WGS sequence"/>
</dbReference>
<dbReference type="Gene3D" id="3.30.70.330">
    <property type="match status" value="1"/>
</dbReference>
<reference evidence="4" key="1">
    <citation type="submission" date="2022-07" db="EMBL/GenBank/DDBJ databases">
        <title>Phylogenomic reconstructions and comparative analyses of Kickxellomycotina fungi.</title>
        <authorList>
            <person name="Reynolds N.K."/>
            <person name="Stajich J.E."/>
            <person name="Barry K."/>
            <person name="Grigoriev I.V."/>
            <person name="Crous P."/>
            <person name="Smith M.E."/>
        </authorList>
    </citation>
    <scope>NUCLEOTIDE SEQUENCE</scope>
    <source>
        <strain evidence="4">RSA 567</strain>
    </source>
</reference>
<evidence type="ECO:0000259" key="3">
    <source>
        <dbReference type="PROSITE" id="PS50102"/>
    </source>
</evidence>
<gene>
    <name evidence="4" type="ORF">H4R34_002224</name>
</gene>
<evidence type="ECO:0000256" key="2">
    <source>
        <dbReference type="SAM" id="MobiDB-lite"/>
    </source>
</evidence>
<dbReference type="InterPro" id="IPR000504">
    <property type="entry name" value="RRM_dom"/>
</dbReference>
<dbReference type="EMBL" id="JANBQB010000140">
    <property type="protein sequence ID" value="KAJ1981051.1"/>
    <property type="molecule type" value="Genomic_DNA"/>
</dbReference>
<dbReference type="InterPro" id="IPR035979">
    <property type="entry name" value="RBD_domain_sf"/>
</dbReference>
<sequence>MGDTETFNIYGDENDTLQGLDSTGDIYHDPPATASSGQPTTTSSQVPTGSVAPSTEAKQSTELSTQQRTATAPTPDRPATLFLKNLHWAVSARDIRSALGDEELAGDITAVKFAEDKLTGKSLGTAHIIFASEKRADAALTKYSTV</sequence>
<dbReference type="OrthoDB" id="10065185at2759"/>
<evidence type="ECO:0000256" key="1">
    <source>
        <dbReference type="PROSITE-ProRule" id="PRU00176"/>
    </source>
</evidence>
<dbReference type="AlphaFoldDB" id="A0A9W8EEA0"/>
<proteinExistence type="predicted"/>
<feature type="region of interest" description="Disordered" evidence="2">
    <location>
        <begin position="1"/>
        <end position="78"/>
    </location>
</feature>
<organism evidence="4 5">
    <name type="scientific">Dimargaris verticillata</name>
    <dbReference type="NCBI Taxonomy" id="2761393"/>
    <lineage>
        <taxon>Eukaryota</taxon>
        <taxon>Fungi</taxon>
        <taxon>Fungi incertae sedis</taxon>
        <taxon>Zoopagomycota</taxon>
        <taxon>Kickxellomycotina</taxon>
        <taxon>Dimargaritomycetes</taxon>
        <taxon>Dimargaritales</taxon>
        <taxon>Dimargaritaceae</taxon>
        <taxon>Dimargaris</taxon>
    </lineage>
</organism>
<protein>
    <recommendedName>
        <fullName evidence="3">RRM domain-containing protein</fullName>
    </recommendedName>
</protein>
<feature type="domain" description="RRM" evidence="3">
    <location>
        <begin position="79"/>
        <end position="146"/>
    </location>
</feature>
<dbReference type="SUPFAM" id="SSF54928">
    <property type="entry name" value="RNA-binding domain, RBD"/>
    <property type="match status" value="1"/>
</dbReference>
<dbReference type="InterPro" id="IPR012677">
    <property type="entry name" value="Nucleotide-bd_a/b_plait_sf"/>
</dbReference>
<dbReference type="Pfam" id="PF00076">
    <property type="entry name" value="RRM_1"/>
    <property type="match status" value="1"/>
</dbReference>
<evidence type="ECO:0000313" key="5">
    <source>
        <dbReference type="Proteomes" id="UP001151582"/>
    </source>
</evidence>
<dbReference type="GO" id="GO:0003723">
    <property type="term" value="F:RNA binding"/>
    <property type="evidence" value="ECO:0007669"/>
    <property type="project" value="UniProtKB-UniRule"/>
</dbReference>
<accession>A0A9W8EEA0</accession>
<comment type="caution">
    <text evidence="4">The sequence shown here is derived from an EMBL/GenBank/DDBJ whole genome shotgun (WGS) entry which is preliminary data.</text>
</comment>
<name>A0A9W8EEA0_9FUNG</name>
<dbReference type="PROSITE" id="PS50102">
    <property type="entry name" value="RRM"/>
    <property type="match status" value="1"/>
</dbReference>